<gene>
    <name evidence="1" type="ORF">FNU79_17740</name>
</gene>
<dbReference type="AlphaFoldDB" id="A0A553UH49"/>
<protein>
    <submittedName>
        <fullName evidence="1">Uncharacterized protein</fullName>
    </submittedName>
</protein>
<evidence type="ECO:0000313" key="2">
    <source>
        <dbReference type="Proteomes" id="UP000316092"/>
    </source>
</evidence>
<accession>A0A553UH49</accession>
<dbReference type="Proteomes" id="UP000316092">
    <property type="component" value="Unassembled WGS sequence"/>
</dbReference>
<dbReference type="EMBL" id="VKDB01000040">
    <property type="protein sequence ID" value="TSA79533.1"/>
    <property type="molecule type" value="Genomic_DNA"/>
</dbReference>
<organism evidence="1 2">
    <name type="scientific">Deinococcus detaillensis</name>
    <dbReference type="NCBI Taxonomy" id="2592048"/>
    <lineage>
        <taxon>Bacteria</taxon>
        <taxon>Thermotogati</taxon>
        <taxon>Deinococcota</taxon>
        <taxon>Deinococci</taxon>
        <taxon>Deinococcales</taxon>
        <taxon>Deinococcaceae</taxon>
        <taxon>Deinococcus</taxon>
    </lineage>
</organism>
<name>A0A553UH49_9DEIO</name>
<dbReference type="RefSeq" id="WP_143722129.1">
    <property type="nucleotide sequence ID" value="NZ_VKDB01000040.1"/>
</dbReference>
<comment type="caution">
    <text evidence="1">The sequence shown here is derived from an EMBL/GenBank/DDBJ whole genome shotgun (WGS) entry which is preliminary data.</text>
</comment>
<keyword evidence="2" id="KW-1185">Reference proteome</keyword>
<proteinExistence type="predicted"/>
<reference evidence="1 2" key="1">
    <citation type="submission" date="2019-07" db="EMBL/GenBank/DDBJ databases">
        <title>Deinococcus detaillus sp. nov., isolated from humus soil in Antarctica.</title>
        <authorList>
            <person name="Zhang K."/>
        </authorList>
    </citation>
    <scope>NUCLEOTIDE SEQUENCE [LARGE SCALE GENOMIC DNA]</scope>
    <source>
        <strain evidence="1 2">H1</strain>
    </source>
</reference>
<evidence type="ECO:0000313" key="1">
    <source>
        <dbReference type="EMBL" id="TSA79533.1"/>
    </source>
</evidence>
<sequence>MTQGIRQVERRIENEELQEMRLRNAKDRVLEMRTRDILNAVQSRREVITTHHDDPRYEDFFSMLDDRCKRIFEPFLRRLCAIQQADELTRFEAEEMRKRREYDEELKTRYKNEYAAIMVQIEHTEGRYTATRTRDGQRLQGAGSTMSEAVLSLADQEGDFS</sequence>